<evidence type="ECO:0000313" key="3">
    <source>
        <dbReference type="EMBL" id="KAG7445153.1"/>
    </source>
</evidence>
<dbReference type="OrthoDB" id="426718at2759"/>
<dbReference type="InterPro" id="IPR002921">
    <property type="entry name" value="Fungal_lipase-type"/>
</dbReference>
<protein>
    <submittedName>
        <fullName evidence="3">Alpha/beta-hydrolase</fullName>
    </submittedName>
</protein>
<evidence type="ECO:0000313" key="4">
    <source>
        <dbReference type="Proteomes" id="UP000812287"/>
    </source>
</evidence>
<proteinExistence type="predicted"/>
<gene>
    <name evidence="3" type="ORF">BT62DRAFT_1007540</name>
</gene>
<dbReference type="RefSeq" id="XP_043038653.1">
    <property type="nucleotide sequence ID" value="XM_043177352.1"/>
</dbReference>
<dbReference type="GO" id="GO:0006629">
    <property type="term" value="P:lipid metabolic process"/>
    <property type="evidence" value="ECO:0007669"/>
    <property type="project" value="InterPro"/>
</dbReference>
<dbReference type="SUPFAM" id="SSF53474">
    <property type="entry name" value="alpha/beta-Hydrolases"/>
    <property type="match status" value="1"/>
</dbReference>
<evidence type="ECO:0000259" key="2">
    <source>
        <dbReference type="Pfam" id="PF01764"/>
    </source>
</evidence>
<accession>A0A9P7VPS1</accession>
<feature type="chain" id="PRO_5040195797" evidence="1">
    <location>
        <begin position="18"/>
        <end position="270"/>
    </location>
</feature>
<reference evidence="3" key="1">
    <citation type="submission" date="2020-11" db="EMBL/GenBank/DDBJ databases">
        <title>Adaptations for nitrogen fixation in a non-lichenized fungal sporocarp promotes dispersal by wood-feeding termites.</title>
        <authorList>
            <consortium name="DOE Joint Genome Institute"/>
            <person name="Koch R.A."/>
            <person name="Yoon G."/>
            <person name="Arayal U."/>
            <person name="Lail K."/>
            <person name="Amirebrahimi M."/>
            <person name="Labutti K."/>
            <person name="Lipzen A."/>
            <person name="Riley R."/>
            <person name="Barry K."/>
            <person name="Henrissat B."/>
            <person name="Grigoriev I.V."/>
            <person name="Herr J.R."/>
            <person name="Aime M.C."/>
        </authorList>
    </citation>
    <scope>NUCLEOTIDE SEQUENCE</scope>
    <source>
        <strain evidence="3">MCA 3950</strain>
    </source>
</reference>
<name>A0A9P7VPS1_9AGAR</name>
<dbReference type="EMBL" id="MU250538">
    <property type="protein sequence ID" value="KAG7445153.1"/>
    <property type="molecule type" value="Genomic_DNA"/>
</dbReference>
<evidence type="ECO:0000256" key="1">
    <source>
        <dbReference type="SAM" id="SignalP"/>
    </source>
</evidence>
<keyword evidence="4" id="KW-1185">Reference proteome</keyword>
<comment type="caution">
    <text evidence="3">The sequence shown here is derived from an EMBL/GenBank/DDBJ whole genome shotgun (WGS) entry which is preliminary data.</text>
</comment>
<dbReference type="Proteomes" id="UP000812287">
    <property type="component" value="Unassembled WGS sequence"/>
</dbReference>
<feature type="domain" description="Fungal lipase-type" evidence="2">
    <location>
        <begin position="116"/>
        <end position="230"/>
    </location>
</feature>
<dbReference type="Pfam" id="PF01764">
    <property type="entry name" value="Lipase_3"/>
    <property type="match status" value="1"/>
</dbReference>
<feature type="signal peptide" evidence="1">
    <location>
        <begin position="1"/>
        <end position="17"/>
    </location>
</feature>
<organism evidence="3 4">
    <name type="scientific">Guyanagaster necrorhizus</name>
    <dbReference type="NCBI Taxonomy" id="856835"/>
    <lineage>
        <taxon>Eukaryota</taxon>
        <taxon>Fungi</taxon>
        <taxon>Dikarya</taxon>
        <taxon>Basidiomycota</taxon>
        <taxon>Agaricomycotina</taxon>
        <taxon>Agaricomycetes</taxon>
        <taxon>Agaricomycetidae</taxon>
        <taxon>Agaricales</taxon>
        <taxon>Marasmiineae</taxon>
        <taxon>Physalacriaceae</taxon>
        <taxon>Guyanagaster</taxon>
    </lineage>
</organism>
<dbReference type="Gene3D" id="3.40.50.1820">
    <property type="entry name" value="alpha/beta hydrolase"/>
    <property type="match status" value="1"/>
</dbReference>
<dbReference type="InterPro" id="IPR029058">
    <property type="entry name" value="AB_hydrolase_fold"/>
</dbReference>
<keyword evidence="1" id="KW-0732">Signal</keyword>
<dbReference type="GeneID" id="66099639"/>
<sequence>MFLFRHVSFLPIFQVLGLSGNPSAFHIRFYLTVVTDDQITAYKPYTFFASTAYCQPSTTINWDCGFPCTRNPDSIPIASGGDGDLVFSYTLPANLYLLTSTFCLPTWILTFSLSSHIQVHSGFKETQGKSAGSSDLFLCLLIFWPQPRSAKDILRAVTAALSDHNANSVTLVGHSLAAALSLLDAVYLPLQLTNATFKMIGYGMPRVGNQESADYVDSALAGNLTHKDFILALPAKLLGFRHPSGEIHIEDNNNWNSCPDTLSFDGRETC</sequence>
<dbReference type="AlphaFoldDB" id="A0A9P7VPS1"/>